<sequence>MWSTPVSSRCFANDAYIILALLESLGSRSI</sequence>
<keyword evidence="2" id="KW-1185">Reference proteome</keyword>
<dbReference type="EMBL" id="CM037027">
    <property type="protein sequence ID" value="KAH7658907.1"/>
    <property type="molecule type" value="Genomic_DNA"/>
</dbReference>
<evidence type="ECO:0000313" key="2">
    <source>
        <dbReference type="Proteomes" id="UP000827976"/>
    </source>
</evidence>
<accession>A0ACB7UEZ8</accession>
<comment type="caution">
    <text evidence="1">The sequence shown here is derived from an EMBL/GenBank/DDBJ whole genome shotgun (WGS) entry which is preliminary data.</text>
</comment>
<dbReference type="Proteomes" id="UP000827976">
    <property type="component" value="Chromosome 17"/>
</dbReference>
<reference evidence="2" key="1">
    <citation type="journal article" date="2022" name="Nat. Commun.">
        <title>Chromosome evolution and the genetic basis of agronomically important traits in greater yam.</title>
        <authorList>
            <person name="Bredeson J.V."/>
            <person name="Lyons J.B."/>
            <person name="Oniyinde I.O."/>
            <person name="Okereke N.R."/>
            <person name="Kolade O."/>
            <person name="Nnabue I."/>
            <person name="Nwadili C.O."/>
            <person name="Hribova E."/>
            <person name="Parker M."/>
            <person name="Nwogha J."/>
            <person name="Shu S."/>
            <person name="Carlson J."/>
            <person name="Kariba R."/>
            <person name="Muthemba S."/>
            <person name="Knop K."/>
            <person name="Barton G.J."/>
            <person name="Sherwood A.V."/>
            <person name="Lopez-Montes A."/>
            <person name="Asiedu R."/>
            <person name="Jamnadass R."/>
            <person name="Muchugi A."/>
            <person name="Goodstein D."/>
            <person name="Egesi C.N."/>
            <person name="Featherston J."/>
            <person name="Asfaw A."/>
            <person name="Simpson G.G."/>
            <person name="Dolezel J."/>
            <person name="Hendre P.S."/>
            <person name="Van Deynze A."/>
            <person name="Kumar P.L."/>
            <person name="Obidiegwu J.E."/>
            <person name="Bhattacharjee R."/>
            <person name="Rokhsar D.S."/>
        </authorList>
    </citation>
    <scope>NUCLEOTIDE SEQUENCE [LARGE SCALE GENOMIC DNA]</scope>
    <source>
        <strain evidence="2">cv. TDa95/00328</strain>
    </source>
</reference>
<proteinExistence type="predicted"/>
<gene>
    <name evidence="1" type="ORF">IHE45_17G120400</name>
</gene>
<protein>
    <submittedName>
        <fullName evidence="1">Uncharacterized protein</fullName>
    </submittedName>
</protein>
<organism evidence="1 2">
    <name type="scientific">Dioscorea alata</name>
    <name type="common">Purple yam</name>
    <dbReference type="NCBI Taxonomy" id="55571"/>
    <lineage>
        <taxon>Eukaryota</taxon>
        <taxon>Viridiplantae</taxon>
        <taxon>Streptophyta</taxon>
        <taxon>Embryophyta</taxon>
        <taxon>Tracheophyta</taxon>
        <taxon>Spermatophyta</taxon>
        <taxon>Magnoliopsida</taxon>
        <taxon>Liliopsida</taxon>
        <taxon>Dioscoreales</taxon>
        <taxon>Dioscoreaceae</taxon>
        <taxon>Dioscorea</taxon>
    </lineage>
</organism>
<name>A0ACB7UEZ8_DIOAL</name>
<evidence type="ECO:0000313" key="1">
    <source>
        <dbReference type="EMBL" id="KAH7658907.1"/>
    </source>
</evidence>